<reference evidence="2 3" key="1">
    <citation type="submission" date="2019-08" db="EMBL/GenBank/DDBJ databases">
        <title>Bacillus genomes from the desert of Cuatro Cienegas, Coahuila.</title>
        <authorList>
            <person name="Olmedo-Alvarez G."/>
        </authorList>
    </citation>
    <scope>NUCLEOTIDE SEQUENCE [LARGE SCALE GENOMIC DNA]</scope>
    <source>
        <strain evidence="2 3">CH87b_3T</strain>
    </source>
</reference>
<organism evidence="2 3">
    <name type="scientific">Rossellomorea aquimaris</name>
    <dbReference type="NCBI Taxonomy" id="189382"/>
    <lineage>
        <taxon>Bacteria</taxon>
        <taxon>Bacillati</taxon>
        <taxon>Bacillota</taxon>
        <taxon>Bacilli</taxon>
        <taxon>Bacillales</taxon>
        <taxon>Bacillaceae</taxon>
        <taxon>Rossellomorea</taxon>
    </lineage>
</organism>
<dbReference type="AlphaFoldDB" id="A0A5D4TSZ6"/>
<feature type="domain" description="N-acetyltransferase" evidence="1">
    <location>
        <begin position="3"/>
        <end position="155"/>
    </location>
</feature>
<dbReference type="RefSeq" id="WP_148969184.1">
    <property type="nucleotide sequence ID" value="NZ_JBNIKW010000003.1"/>
</dbReference>
<sequence>MDFDFQIITQEQAEGIAYNWKYDGEYAFYDLTADEEDLAEFLDGDQRGNSTYAVLDQGEMIGFYTFNELNESTIDIGLGMHPNLTGKGKGEAFTRAGVDFSIARYAPETLTLSVAAFNNRAIKVYKKVGFVPIGAFIQETNGSRYEFIKMSYPLSKQRIGRA</sequence>
<dbReference type="InterPro" id="IPR000182">
    <property type="entry name" value="GNAT_dom"/>
</dbReference>
<dbReference type="Proteomes" id="UP000324269">
    <property type="component" value="Unassembled WGS sequence"/>
</dbReference>
<dbReference type="GO" id="GO:0016747">
    <property type="term" value="F:acyltransferase activity, transferring groups other than amino-acyl groups"/>
    <property type="evidence" value="ECO:0007669"/>
    <property type="project" value="InterPro"/>
</dbReference>
<dbReference type="PANTHER" id="PTHR43415">
    <property type="entry name" value="SPERMIDINE N(1)-ACETYLTRANSFERASE"/>
    <property type="match status" value="1"/>
</dbReference>
<dbReference type="EMBL" id="VTEZ01000004">
    <property type="protein sequence ID" value="TYS84755.1"/>
    <property type="molecule type" value="Genomic_DNA"/>
</dbReference>
<dbReference type="PROSITE" id="PS51186">
    <property type="entry name" value="GNAT"/>
    <property type="match status" value="1"/>
</dbReference>
<accession>A0A5D4TSZ6</accession>
<comment type="caution">
    <text evidence="2">The sequence shown here is derived from an EMBL/GenBank/DDBJ whole genome shotgun (WGS) entry which is preliminary data.</text>
</comment>
<gene>
    <name evidence="2" type="ORF">FZC85_15460</name>
</gene>
<evidence type="ECO:0000313" key="2">
    <source>
        <dbReference type="EMBL" id="TYS84755.1"/>
    </source>
</evidence>
<keyword evidence="2" id="KW-0808">Transferase</keyword>
<protein>
    <submittedName>
        <fullName evidence="2">GNAT family N-acetyltransferase</fullName>
    </submittedName>
</protein>
<dbReference type="OrthoDB" id="423921at2"/>
<dbReference type="SUPFAM" id="SSF55729">
    <property type="entry name" value="Acyl-CoA N-acyltransferases (Nat)"/>
    <property type="match status" value="1"/>
</dbReference>
<name>A0A5D4TSZ6_9BACI</name>
<evidence type="ECO:0000313" key="3">
    <source>
        <dbReference type="Proteomes" id="UP000324269"/>
    </source>
</evidence>
<evidence type="ECO:0000259" key="1">
    <source>
        <dbReference type="PROSITE" id="PS51186"/>
    </source>
</evidence>
<dbReference type="PANTHER" id="PTHR43415:SF3">
    <property type="entry name" value="GNAT-FAMILY ACETYLTRANSFERASE"/>
    <property type="match status" value="1"/>
</dbReference>
<dbReference type="Gene3D" id="3.40.630.30">
    <property type="match status" value="1"/>
</dbReference>
<dbReference type="Pfam" id="PF00583">
    <property type="entry name" value="Acetyltransf_1"/>
    <property type="match status" value="1"/>
</dbReference>
<dbReference type="InterPro" id="IPR016181">
    <property type="entry name" value="Acyl_CoA_acyltransferase"/>
</dbReference>
<proteinExistence type="predicted"/>